<dbReference type="AlphaFoldDB" id="A0A2H1VVK0"/>
<dbReference type="EMBL" id="ODYU01004688">
    <property type="protein sequence ID" value="SOQ44838.1"/>
    <property type="molecule type" value="Genomic_DNA"/>
</dbReference>
<protein>
    <submittedName>
        <fullName evidence="1">SFRICE_033379</fullName>
    </submittedName>
</protein>
<sequence length="103" mass="11932">MQSYDGASLPISNLFTRALKIPRFYLSENTDFSKNSHYSWCSIFVETSSRAHKHISLDFLTIEGLDFNYLPIRYLYGHSGPDSIASRLPAHRNRTPVRTMKYI</sequence>
<organism evidence="1">
    <name type="scientific">Spodoptera frugiperda</name>
    <name type="common">Fall armyworm</name>
    <dbReference type="NCBI Taxonomy" id="7108"/>
    <lineage>
        <taxon>Eukaryota</taxon>
        <taxon>Metazoa</taxon>
        <taxon>Ecdysozoa</taxon>
        <taxon>Arthropoda</taxon>
        <taxon>Hexapoda</taxon>
        <taxon>Insecta</taxon>
        <taxon>Pterygota</taxon>
        <taxon>Neoptera</taxon>
        <taxon>Endopterygota</taxon>
        <taxon>Lepidoptera</taxon>
        <taxon>Glossata</taxon>
        <taxon>Ditrysia</taxon>
        <taxon>Noctuoidea</taxon>
        <taxon>Noctuidae</taxon>
        <taxon>Amphipyrinae</taxon>
        <taxon>Spodoptera</taxon>
    </lineage>
</organism>
<name>A0A2H1VVK0_SPOFR</name>
<evidence type="ECO:0000313" key="1">
    <source>
        <dbReference type="EMBL" id="SOQ44838.1"/>
    </source>
</evidence>
<reference evidence="1" key="1">
    <citation type="submission" date="2016-07" db="EMBL/GenBank/DDBJ databases">
        <authorList>
            <person name="Bretaudeau A."/>
        </authorList>
    </citation>
    <scope>NUCLEOTIDE SEQUENCE</scope>
    <source>
        <strain evidence="1">Rice</strain>
        <tissue evidence="1">Whole body</tissue>
    </source>
</reference>
<proteinExistence type="predicted"/>
<gene>
    <name evidence="1" type="ORF">SFRICE_033379</name>
</gene>
<accession>A0A2H1VVK0</accession>